<protein>
    <submittedName>
        <fullName evidence="2">Uncharacterized protein</fullName>
    </submittedName>
</protein>
<keyword evidence="3" id="KW-1185">Reference proteome</keyword>
<evidence type="ECO:0000313" key="3">
    <source>
        <dbReference type="Proteomes" id="UP001272242"/>
    </source>
</evidence>
<feature type="region of interest" description="Disordered" evidence="1">
    <location>
        <begin position="36"/>
        <end position="79"/>
    </location>
</feature>
<sequence>MELLKRFVVGLGAGAAIVGLAMFALSVAPQSGAESAAQLPLSPPSPPVVSNPPSLVPSASLPPATPMPGADTLPAVGPSPVFLPPPPTLTPSTLSKTQAEPLPPGLAATLPFPTMPDVKPAKAEIAKQPLGRSAVRFAGPAGMKVSWLVGETFHDRDLTAPAAFNFVQGEVYRLRLTGLPKYPKAKFYPTMEVCAPSARVQSFLGHNAIPISFTDAELATAAEGRLVVKAVYLPSAPGAESATTTEEVSSLRPGATGDPASVASDRGSLLAVIRLGNVDLENPHSPPLHAPPSTQLPGHAAVGQIAPVIP</sequence>
<feature type="compositionally biased region" description="Pro residues" evidence="1">
    <location>
        <begin position="41"/>
        <end position="50"/>
    </location>
</feature>
<organism evidence="2 3">
    <name type="scientific">Gemmata algarum</name>
    <dbReference type="NCBI Taxonomy" id="2975278"/>
    <lineage>
        <taxon>Bacteria</taxon>
        <taxon>Pseudomonadati</taxon>
        <taxon>Planctomycetota</taxon>
        <taxon>Planctomycetia</taxon>
        <taxon>Gemmatales</taxon>
        <taxon>Gemmataceae</taxon>
        <taxon>Gemmata</taxon>
    </lineage>
</organism>
<evidence type="ECO:0000256" key="1">
    <source>
        <dbReference type="SAM" id="MobiDB-lite"/>
    </source>
</evidence>
<feature type="region of interest" description="Disordered" evidence="1">
    <location>
        <begin position="242"/>
        <end position="261"/>
    </location>
</feature>
<proteinExistence type="predicted"/>
<reference evidence="3" key="1">
    <citation type="journal article" date="2023" name="Mar. Drugs">
        <title>Gemmata algarum, a Novel Planctomycete Isolated from an Algal Mat, Displays Antimicrobial Activity.</title>
        <authorList>
            <person name="Kumar G."/>
            <person name="Kallscheuer N."/>
            <person name="Kashif M."/>
            <person name="Ahamad S."/>
            <person name="Jagadeeshwari U."/>
            <person name="Pannikurungottu S."/>
            <person name="Haufschild T."/>
            <person name="Kabuu M."/>
            <person name="Sasikala C."/>
            <person name="Jogler C."/>
            <person name="Ramana C."/>
        </authorList>
    </citation>
    <scope>NUCLEOTIDE SEQUENCE [LARGE SCALE GENOMIC DNA]</scope>
    <source>
        <strain evidence="3">JC673</strain>
    </source>
</reference>
<evidence type="ECO:0000313" key="2">
    <source>
        <dbReference type="EMBL" id="MDY3563702.1"/>
    </source>
</evidence>
<dbReference type="Proteomes" id="UP001272242">
    <property type="component" value="Unassembled WGS sequence"/>
</dbReference>
<feature type="compositionally biased region" description="Low complexity" evidence="1">
    <location>
        <begin position="51"/>
        <end position="62"/>
    </location>
</feature>
<dbReference type="EMBL" id="JAXBLV010000245">
    <property type="protein sequence ID" value="MDY3563702.1"/>
    <property type="molecule type" value="Genomic_DNA"/>
</dbReference>
<gene>
    <name evidence="2" type="ORF">R5W23_005318</name>
</gene>
<accession>A0ABU5FAD8</accession>
<comment type="caution">
    <text evidence="2">The sequence shown here is derived from an EMBL/GenBank/DDBJ whole genome shotgun (WGS) entry which is preliminary data.</text>
</comment>
<name>A0ABU5FAD8_9BACT</name>
<dbReference type="RefSeq" id="WP_320689851.1">
    <property type="nucleotide sequence ID" value="NZ_JAXBLV010000245.1"/>
</dbReference>